<organism evidence="6 7">
    <name type="scientific">Cystobacter ferrugineus</name>
    <dbReference type="NCBI Taxonomy" id="83449"/>
    <lineage>
        <taxon>Bacteria</taxon>
        <taxon>Pseudomonadati</taxon>
        <taxon>Myxococcota</taxon>
        <taxon>Myxococcia</taxon>
        <taxon>Myxococcales</taxon>
        <taxon>Cystobacterineae</taxon>
        <taxon>Archangiaceae</taxon>
        <taxon>Cystobacter</taxon>
    </lineage>
</organism>
<evidence type="ECO:0000256" key="3">
    <source>
        <dbReference type="ARBA" id="ARBA00023163"/>
    </source>
</evidence>
<dbReference type="InterPro" id="IPR011075">
    <property type="entry name" value="TetR_C"/>
</dbReference>
<dbReference type="AlphaFoldDB" id="A0A1L9B0I7"/>
<dbReference type="InterPro" id="IPR001647">
    <property type="entry name" value="HTH_TetR"/>
</dbReference>
<dbReference type="PRINTS" id="PR00455">
    <property type="entry name" value="HTHTETR"/>
</dbReference>
<dbReference type="Gene3D" id="1.10.357.10">
    <property type="entry name" value="Tetracycline Repressor, domain 2"/>
    <property type="match status" value="1"/>
</dbReference>
<dbReference type="RefSeq" id="WP_071903345.1">
    <property type="nucleotide sequence ID" value="NZ_MPIN01000013.1"/>
</dbReference>
<keyword evidence="3" id="KW-0804">Transcription</keyword>
<gene>
    <name evidence="6" type="ORF">BON30_37610</name>
</gene>
<dbReference type="InterPro" id="IPR036271">
    <property type="entry name" value="Tet_transcr_reg_TetR-rel_C_sf"/>
</dbReference>
<evidence type="ECO:0000313" key="6">
    <source>
        <dbReference type="EMBL" id="OJH35770.1"/>
    </source>
</evidence>
<dbReference type="GO" id="GO:0003677">
    <property type="term" value="F:DNA binding"/>
    <property type="evidence" value="ECO:0007669"/>
    <property type="project" value="UniProtKB-UniRule"/>
</dbReference>
<evidence type="ECO:0000256" key="1">
    <source>
        <dbReference type="ARBA" id="ARBA00023015"/>
    </source>
</evidence>
<keyword evidence="1" id="KW-0805">Transcription regulation</keyword>
<reference evidence="7" key="1">
    <citation type="submission" date="2016-11" db="EMBL/GenBank/DDBJ databases">
        <authorList>
            <person name="Shukria A."/>
            <person name="Stevens D.C."/>
        </authorList>
    </citation>
    <scope>NUCLEOTIDE SEQUENCE [LARGE SCALE GENOMIC DNA]</scope>
    <source>
        <strain evidence="7">Cbfe23</strain>
    </source>
</reference>
<sequence>MNATTADRILDAAQAIMIERGYSGFSYADIAEVVKISKPTIHHHFPSKAMLARDVVVRYRENIRLSFTHLGQMVPDPLGQLKAYVSYWETCIREKTTPFCVCALLAAEMPTLPEEVGAEVRDHFRELAGWLAKTLEEGRRRGSLAFGRTAALEAELFMATVHGAMLAARASGEWTVFSSVTTEALRLLQTRT</sequence>
<dbReference type="Pfam" id="PF00440">
    <property type="entry name" value="TetR_N"/>
    <property type="match status" value="1"/>
</dbReference>
<keyword evidence="2 4" id="KW-0238">DNA-binding</keyword>
<dbReference type="EMBL" id="MPIN01000013">
    <property type="protein sequence ID" value="OJH35770.1"/>
    <property type="molecule type" value="Genomic_DNA"/>
</dbReference>
<evidence type="ECO:0000313" key="7">
    <source>
        <dbReference type="Proteomes" id="UP000182229"/>
    </source>
</evidence>
<dbReference type="InterPro" id="IPR009057">
    <property type="entry name" value="Homeodomain-like_sf"/>
</dbReference>
<accession>A0A1L9B0I7</accession>
<evidence type="ECO:0000259" key="5">
    <source>
        <dbReference type="PROSITE" id="PS50977"/>
    </source>
</evidence>
<dbReference type="PANTHER" id="PTHR47506">
    <property type="entry name" value="TRANSCRIPTIONAL REGULATORY PROTEIN"/>
    <property type="match status" value="1"/>
</dbReference>
<dbReference type="Proteomes" id="UP000182229">
    <property type="component" value="Unassembled WGS sequence"/>
</dbReference>
<dbReference type="PANTHER" id="PTHR47506:SF1">
    <property type="entry name" value="HTH-TYPE TRANSCRIPTIONAL REGULATOR YJDC"/>
    <property type="match status" value="1"/>
</dbReference>
<proteinExistence type="predicted"/>
<feature type="domain" description="HTH tetR-type" evidence="5">
    <location>
        <begin position="3"/>
        <end position="63"/>
    </location>
</feature>
<protein>
    <submittedName>
        <fullName evidence="6">TetR family transcriptional regulator</fullName>
    </submittedName>
</protein>
<evidence type="ECO:0000256" key="4">
    <source>
        <dbReference type="PROSITE-ProRule" id="PRU00335"/>
    </source>
</evidence>
<dbReference type="PROSITE" id="PS50977">
    <property type="entry name" value="HTH_TETR_2"/>
    <property type="match status" value="1"/>
</dbReference>
<name>A0A1L9B0I7_9BACT</name>
<reference evidence="6 7" key="2">
    <citation type="submission" date="2016-12" db="EMBL/GenBank/DDBJ databases">
        <title>Draft Genome Sequence of Cystobacter ferrugineus Strain Cbfe23.</title>
        <authorList>
            <person name="Akbar S."/>
            <person name="Dowd S.E."/>
            <person name="Stevens D.C."/>
        </authorList>
    </citation>
    <scope>NUCLEOTIDE SEQUENCE [LARGE SCALE GENOMIC DNA]</scope>
    <source>
        <strain evidence="6 7">Cbfe23</strain>
    </source>
</reference>
<feature type="DNA-binding region" description="H-T-H motif" evidence="4">
    <location>
        <begin position="26"/>
        <end position="45"/>
    </location>
</feature>
<dbReference type="Pfam" id="PF16925">
    <property type="entry name" value="TetR_C_13"/>
    <property type="match status" value="1"/>
</dbReference>
<evidence type="ECO:0000256" key="2">
    <source>
        <dbReference type="ARBA" id="ARBA00023125"/>
    </source>
</evidence>
<comment type="caution">
    <text evidence="6">The sequence shown here is derived from an EMBL/GenBank/DDBJ whole genome shotgun (WGS) entry which is preliminary data.</text>
</comment>
<dbReference type="STRING" id="83449.BON30_37610"/>
<dbReference type="SUPFAM" id="SSF48498">
    <property type="entry name" value="Tetracyclin repressor-like, C-terminal domain"/>
    <property type="match status" value="1"/>
</dbReference>
<keyword evidence="7" id="KW-1185">Reference proteome</keyword>
<dbReference type="OrthoDB" id="5293507at2"/>
<dbReference type="SUPFAM" id="SSF46689">
    <property type="entry name" value="Homeodomain-like"/>
    <property type="match status" value="1"/>
</dbReference>